<dbReference type="Proteomes" id="UP001589891">
    <property type="component" value="Unassembled WGS sequence"/>
</dbReference>
<name>A0ABV6SHF4_AZOPA</name>
<comment type="caution">
    <text evidence="1">The sequence shown here is derived from an EMBL/GenBank/DDBJ whole genome shotgun (WGS) entry which is preliminary data.</text>
</comment>
<reference evidence="1 2" key="1">
    <citation type="submission" date="2024-09" db="EMBL/GenBank/DDBJ databases">
        <authorList>
            <person name="Sun Q."/>
            <person name="Mori K."/>
        </authorList>
    </citation>
    <scope>NUCLEOTIDE SEQUENCE [LARGE SCALE GENOMIC DNA]</scope>
    <source>
        <strain evidence="1 2">NCAIM B.01794</strain>
    </source>
</reference>
<protein>
    <submittedName>
        <fullName evidence="1">Endodeoxyribonuclease RusA</fullName>
    </submittedName>
</protein>
<dbReference type="SUPFAM" id="SSF103084">
    <property type="entry name" value="Holliday junction resolvase RusA"/>
    <property type="match status" value="1"/>
</dbReference>
<evidence type="ECO:0000313" key="1">
    <source>
        <dbReference type="EMBL" id="MFC0708972.1"/>
    </source>
</evidence>
<organism evidence="1 2">
    <name type="scientific">Azorhizophilus paspali</name>
    <name type="common">Azotobacter paspali</name>
    <dbReference type="NCBI Taxonomy" id="69963"/>
    <lineage>
        <taxon>Bacteria</taxon>
        <taxon>Pseudomonadati</taxon>
        <taxon>Pseudomonadota</taxon>
        <taxon>Gammaproteobacteria</taxon>
        <taxon>Pseudomonadales</taxon>
        <taxon>Pseudomonadaceae</taxon>
        <taxon>Azorhizophilus</taxon>
    </lineage>
</organism>
<dbReference type="Gene3D" id="3.30.1330.70">
    <property type="entry name" value="Holliday junction resolvase RusA"/>
    <property type="match status" value="1"/>
</dbReference>
<dbReference type="RefSeq" id="WP_376943440.1">
    <property type="nucleotide sequence ID" value="NZ_CP171449.1"/>
</dbReference>
<dbReference type="EMBL" id="JBHLSS010000033">
    <property type="protein sequence ID" value="MFC0708972.1"/>
    <property type="molecule type" value="Genomic_DNA"/>
</dbReference>
<proteinExistence type="predicted"/>
<accession>A0ABV6SHF4</accession>
<keyword evidence="2" id="KW-1185">Reference proteome</keyword>
<evidence type="ECO:0000313" key="2">
    <source>
        <dbReference type="Proteomes" id="UP001589891"/>
    </source>
</evidence>
<sequence>MIELELPWPPKELSPNARTHWAKRSKVAKGYRTACHLLAKKAGLVTPAGRAMLLLEFVPPDRRRRDDDNMLASFKAGRDGLADALGIDDSRFVTRLRVSRETVPGGAVRVRISEFVEGEAA</sequence>
<gene>
    <name evidence="1" type="ORF">ACFFGX_04985</name>
</gene>
<dbReference type="InterPro" id="IPR036614">
    <property type="entry name" value="RusA-like_sf"/>
</dbReference>